<feature type="transmembrane region" description="Helical" evidence="6">
    <location>
        <begin position="20"/>
        <end position="43"/>
    </location>
</feature>
<dbReference type="InterPro" id="IPR051447">
    <property type="entry name" value="Lipoprotein-release_system"/>
</dbReference>
<evidence type="ECO:0000256" key="4">
    <source>
        <dbReference type="ARBA" id="ARBA00022989"/>
    </source>
</evidence>
<keyword evidence="4 6" id="KW-1133">Transmembrane helix</keyword>
<evidence type="ECO:0000256" key="1">
    <source>
        <dbReference type="ARBA" id="ARBA00004651"/>
    </source>
</evidence>
<dbReference type="PANTHER" id="PTHR30489:SF0">
    <property type="entry name" value="LIPOPROTEIN-RELEASING SYSTEM TRANSMEMBRANE PROTEIN LOLE"/>
    <property type="match status" value="1"/>
</dbReference>
<dbReference type="InterPro" id="IPR003838">
    <property type="entry name" value="ABC3_permease_C"/>
</dbReference>
<evidence type="ECO:0000313" key="9">
    <source>
        <dbReference type="EMBL" id="TGC09698.1"/>
    </source>
</evidence>
<keyword evidence="3 6" id="KW-0812">Transmembrane</keyword>
<dbReference type="PANTHER" id="PTHR30489">
    <property type="entry name" value="LIPOPROTEIN-RELEASING SYSTEM TRANSMEMBRANE PROTEIN LOLE"/>
    <property type="match status" value="1"/>
</dbReference>
<dbReference type="InterPro" id="IPR025857">
    <property type="entry name" value="MacB_PCD"/>
</dbReference>
<keyword evidence="2" id="KW-1003">Cell membrane</keyword>
<comment type="subcellular location">
    <subcellularLocation>
        <location evidence="1">Cell membrane</location>
        <topology evidence="1">Multi-pass membrane protein</topology>
    </subcellularLocation>
</comment>
<feature type="domain" description="MacB-like periplasmic core" evidence="8">
    <location>
        <begin position="19"/>
        <end position="227"/>
    </location>
</feature>
<keyword evidence="5 6" id="KW-0472">Membrane</keyword>
<gene>
    <name evidence="9" type="ORF">CUN85_04870</name>
</gene>
<name>A0A4E0QS48_9EURY</name>
<feature type="domain" description="ABC3 transporter permease C-terminal" evidence="7">
    <location>
        <begin position="256"/>
        <end position="378"/>
    </location>
</feature>
<sequence length="386" mass="41720">MRYELFIAIRHIKARKRQTILSVAAIGIAVMILLVSQAFMAGFTGELYDKTVSNLPHVVVSPQEGEDYIHLYQNIVTKTNNIESVVASSPYLIGEASFEFRDNTRNAALKGVIPSDEDAVAHVRQEVVTGSFEELAYSSNTIMIGDDLADDLEIELGDTVRVSFPNANPLSLEVIAIFDTGTPEDESLTYTSLETAQRFFDTANVINGISLRLEDFNNDRQVASIIQNEGYEASGWTENNPEILRTIAIERTSNNITLGFILLIASFGVVSTLNMVVMSKIKEIGILMAMGAKRSSIGMIFLMESGILGLAGAVVGALAGTVIALSVGSYPLPEGTFGEITSIPVLVRPLDVITIIVVVFLLNLIAGIYPARHAASFDPVTAISAK</sequence>
<dbReference type="Proteomes" id="UP000297295">
    <property type="component" value="Unassembled WGS sequence"/>
</dbReference>
<evidence type="ECO:0000256" key="5">
    <source>
        <dbReference type="ARBA" id="ARBA00023136"/>
    </source>
</evidence>
<dbReference type="GO" id="GO:0044874">
    <property type="term" value="P:lipoprotein localization to outer membrane"/>
    <property type="evidence" value="ECO:0007669"/>
    <property type="project" value="TreeGrafter"/>
</dbReference>
<dbReference type="GO" id="GO:0098797">
    <property type="term" value="C:plasma membrane protein complex"/>
    <property type="evidence" value="ECO:0007669"/>
    <property type="project" value="TreeGrafter"/>
</dbReference>
<keyword evidence="10" id="KW-1185">Reference proteome</keyword>
<evidence type="ECO:0000256" key="3">
    <source>
        <dbReference type="ARBA" id="ARBA00022692"/>
    </source>
</evidence>
<dbReference type="EMBL" id="PGGK01000004">
    <property type="protein sequence ID" value="TGC09698.1"/>
    <property type="molecule type" value="Genomic_DNA"/>
</dbReference>
<feature type="transmembrane region" description="Helical" evidence="6">
    <location>
        <begin position="297"/>
        <end position="330"/>
    </location>
</feature>
<evidence type="ECO:0000256" key="6">
    <source>
        <dbReference type="SAM" id="Phobius"/>
    </source>
</evidence>
<evidence type="ECO:0000313" key="10">
    <source>
        <dbReference type="Proteomes" id="UP000297295"/>
    </source>
</evidence>
<feature type="transmembrane region" description="Helical" evidence="6">
    <location>
        <begin position="350"/>
        <end position="369"/>
    </location>
</feature>
<reference evidence="9 10" key="1">
    <citation type="submission" date="2017-11" db="EMBL/GenBank/DDBJ databases">
        <title>Isolation and Characterization of Methanogenic Archaea from Saline Meromictic Lake at Siberia.</title>
        <authorList>
            <person name="Shen Y."/>
            <person name="Huang H.-H."/>
            <person name="Lai M.-C."/>
            <person name="Chen S.-C."/>
        </authorList>
    </citation>
    <scope>NUCLEOTIDE SEQUENCE [LARGE SCALE GENOMIC DNA]</scope>
    <source>
        <strain evidence="9 10">SY-01</strain>
    </source>
</reference>
<organism evidence="9 10">
    <name type="scientific">Methanolobus halotolerans</name>
    <dbReference type="NCBI Taxonomy" id="2052935"/>
    <lineage>
        <taxon>Archaea</taxon>
        <taxon>Methanobacteriati</taxon>
        <taxon>Methanobacteriota</taxon>
        <taxon>Stenosarchaea group</taxon>
        <taxon>Methanomicrobia</taxon>
        <taxon>Methanosarcinales</taxon>
        <taxon>Methanosarcinaceae</taxon>
        <taxon>Methanolobus</taxon>
    </lineage>
</organism>
<accession>A0A4E0QS48</accession>
<dbReference type="AlphaFoldDB" id="A0A4E0QS48"/>
<evidence type="ECO:0000259" key="7">
    <source>
        <dbReference type="Pfam" id="PF02687"/>
    </source>
</evidence>
<evidence type="ECO:0000256" key="2">
    <source>
        <dbReference type="ARBA" id="ARBA00022475"/>
    </source>
</evidence>
<dbReference type="Pfam" id="PF12704">
    <property type="entry name" value="MacB_PCD"/>
    <property type="match status" value="1"/>
</dbReference>
<dbReference type="OrthoDB" id="11469at2157"/>
<evidence type="ECO:0000259" key="8">
    <source>
        <dbReference type="Pfam" id="PF12704"/>
    </source>
</evidence>
<feature type="transmembrane region" description="Helical" evidence="6">
    <location>
        <begin position="256"/>
        <end position="277"/>
    </location>
</feature>
<comment type="caution">
    <text evidence="9">The sequence shown here is derived from an EMBL/GenBank/DDBJ whole genome shotgun (WGS) entry which is preliminary data.</text>
</comment>
<proteinExistence type="predicted"/>
<dbReference type="Pfam" id="PF02687">
    <property type="entry name" value="FtsX"/>
    <property type="match status" value="1"/>
</dbReference>
<protein>
    <submittedName>
        <fullName evidence="9">ABC transporter permease</fullName>
    </submittedName>
</protein>
<dbReference type="RefSeq" id="WP_135389212.1">
    <property type="nucleotide sequence ID" value="NZ_PGGK01000004.1"/>
</dbReference>